<dbReference type="InterPro" id="IPR008311">
    <property type="entry name" value="UCP028101"/>
</dbReference>
<evidence type="ECO:0000256" key="1">
    <source>
        <dbReference type="SAM" id="MobiDB-lite"/>
    </source>
</evidence>
<reference evidence="2" key="1">
    <citation type="submission" date="2020-10" db="EMBL/GenBank/DDBJ databases">
        <authorList>
            <person name="Abbas A."/>
            <person name="Razzaq R."/>
            <person name="Waqas M."/>
            <person name="Abbas N."/>
            <person name="Nielsen T.K."/>
            <person name="Hansen L.H."/>
            <person name="Hussain S."/>
            <person name="Shahid M."/>
        </authorList>
    </citation>
    <scope>NUCLEOTIDE SEQUENCE</scope>
    <source>
        <strain evidence="2">S14</strain>
    </source>
</reference>
<keyword evidence="3" id="KW-1185">Reference proteome</keyword>
<accession>A0ABU1DL70</accession>
<comment type="caution">
    <text evidence="2">The sequence shown here is derived from an EMBL/GenBank/DDBJ whole genome shotgun (WGS) entry which is preliminary data.</text>
</comment>
<gene>
    <name evidence="2" type="ORF">IHQ68_19030</name>
</gene>
<feature type="region of interest" description="Disordered" evidence="1">
    <location>
        <begin position="1"/>
        <end position="21"/>
    </location>
</feature>
<protein>
    <submittedName>
        <fullName evidence="2">DUF1513 domain-containing protein</fullName>
    </submittedName>
</protein>
<sequence>MARRFEASAESKNLPHAEEARSAVSKHAVGLSRAPFGLTRRGALAVLGGASLASLLPLRARAEPFAGVLGSAADGLGGFRAGALDGGLGEEPGAPLPMRVHALVPRPDGREAVAVGRRPSDVAFVLDGRGAAMLSSFRASPGRRFSGHGAYADRGATFLSAEIDAGTGEGVVVVREVAASYAVSGEHPSAGVGPHEIIPLSRRLAVANGAKEPKTDPGIAALGRTRARSNLALLDAASGAVVHVAEAEASMESLSLRHLVATPESGVIVGAQDTAKGAHDLPLIARLDGGKLRWFDPGYEAAARFGGYIGQLSIDASGRYLAASGPVGGVVGVFDLKSEDLLGLIAAPDCCAVAADGTTGGFVAATGLGEVIRIASHEGGAAAVERRSSRLRWDNHLASLA</sequence>
<dbReference type="InterPro" id="IPR011048">
    <property type="entry name" value="Haem_d1_sf"/>
</dbReference>
<dbReference type="Pfam" id="PF07433">
    <property type="entry name" value="DUF1513"/>
    <property type="match status" value="1"/>
</dbReference>
<evidence type="ECO:0000313" key="2">
    <source>
        <dbReference type="EMBL" id="MDR4308719.1"/>
    </source>
</evidence>
<organism evidence="2 3">
    <name type="scientific">Chelatococcus sambhunathii</name>
    <dbReference type="NCBI Taxonomy" id="363953"/>
    <lineage>
        <taxon>Bacteria</taxon>
        <taxon>Pseudomonadati</taxon>
        <taxon>Pseudomonadota</taxon>
        <taxon>Alphaproteobacteria</taxon>
        <taxon>Hyphomicrobiales</taxon>
        <taxon>Chelatococcaceae</taxon>
        <taxon>Chelatococcus</taxon>
    </lineage>
</organism>
<dbReference type="SUPFAM" id="SSF51004">
    <property type="entry name" value="C-terminal (heme d1) domain of cytochrome cd1-nitrite reductase"/>
    <property type="match status" value="1"/>
</dbReference>
<dbReference type="Proteomes" id="UP001181622">
    <property type="component" value="Unassembled WGS sequence"/>
</dbReference>
<dbReference type="EMBL" id="JADBEO010000067">
    <property type="protein sequence ID" value="MDR4308719.1"/>
    <property type="molecule type" value="Genomic_DNA"/>
</dbReference>
<evidence type="ECO:0000313" key="3">
    <source>
        <dbReference type="Proteomes" id="UP001181622"/>
    </source>
</evidence>
<proteinExistence type="predicted"/>
<name>A0ABU1DL70_9HYPH</name>